<feature type="region of interest" description="Disordered" evidence="1">
    <location>
        <begin position="48"/>
        <end position="75"/>
    </location>
</feature>
<accession>A0A4Z2H060</accession>
<evidence type="ECO:0000313" key="3">
    <source>
        <dbReference type="Proteomes" id="UP000314294"/>
    </source>
</evidence>
<dbReference type="AlphaFoldDB" id="A0A4Z2H060"/>
<organism evidence="2 3">
    <name type="scientific">Liparis tanakae</name>
    <name type="common">Tanaka's snailfish</name>
    <dbReference type="NCBI Taxonomy" id="230148"/>
    <lineage>
        <taxon>Eukaryota</taxon>
        <taxon>Metazoa</taxon>
        <taxon>Chordata</taxon>
        <taxon>Craniata</taxon>
        <taxon>Vertebrata</taxon>
        <taxon>Euteleostomi</taxon>
        <taxon>Actinopterygii</taxon>
        <taxon>Neopterygii</taxon>
        <taxon>Teleostei</taxon>
        <taxon>Neoteleostei</taxon>
        <taxon>Acanthomorphata</taxon>
        <taxon>Eupercaria</taxon>
        <taxon>Perciformes</taxon>
        <taxon>Cottioidei</taxon>
        <taxon>Cottales</taxon>
        <taxon>Liparidae</taxon>
        <taxon>Liparis</taxon>
    </lineage>
</organism>
<sequence length="75" mass="7761">MAIELSSYVNHSHVVAKGGREARPEQSVLHQQSGGGVALLLQQDHRPAVIGSGGSGHHCEATVPGDAVPRIEGES</sequence>
<dbReference type="Proteomes" id="UP000314294">
    <property type="component" value="Unassembled WGS sequence"/>
</dbReference>
<evidence type="ECO:0000256" key="1">
    <source>
        <dbReference type="SAM" id="MobiDB-lite"/>
    </source>
</evidence>
<dbReference type="EMBL" id="SRLO01000366">
    <property type="protein sequence ID" value="TNN58981.1"/>
    <property type="molecule type" value="Genomic_DNA"/>
</dbReference>
<name>A0A4Z2H060_9TELE</name>
<keyword evidence="3" id="KW-1185">Reference proteome</keyword>
<reference evidence="2 3" key="1">
    <citation type="submission" date="2019-03" db="EMBL/GenBank/DDBJ databases">
        <title>First draft genome of Liparis tanakae, snailfish: a comprehensive survey of snailfish specific genes.</title>
        <authorList>
            <person name="Kim W."/>
            <person name="Song I."/>
            <person name="Jeong J.-H."/>
            <person name="Kim D."/>
            <person name="Kim S."/>
            <person name="Ryu S."/>
            <person name="Song J.Y."/>
            <person name="Lee S.K."/>
        </authorList>
    </citation>
    <scope>NUCLEOTIDE SEQUENCE [LARGE SCALE GENOMIC DNA]</scope>
    <source>
        <tissue evidence="2">Muscle</tissue>
    </source>
</reference>
<protein>
    <submittedName>
        <fullName evidence="2">Uncharacterized protein</fullName>
    </submittedName>
</protein>
<evidence type="ECO:0000313" key="2">
    <source>
        <dbReference type="EMBL" id="TNN58981.1"/>
    </source>
</evidence>
<gene>
    <name evidence="2" type="ORF">EYF80_030805</name>
</gene>
<comment type="caution">
    <text evidence="2">The sequence shown here is derived from an EMBL/GenBank/DDBJ whole genome shotgun (WGS) entry which is preliminary data.</text>
</comment>
<proteinExistence type="predicted"/>